<proteinExistence type="predicted"/>
<sequence length="95" mass="10850">RVSDILPSGNLWPDLPRRELDDLLNHDIVILDFSFLNGRYGRFAVIKARLPDQDAEFTTACGGEVVVRKLDDLKERRALPVLGAISYNEKYYDLT</sequence>
<gene>
    <name evidence="1" type="ORF">LCGC14_1965320</name>
</gene>
<name>A0A0F9IAE3_9ZZZZ</name>
<dbReference type="EMBL" id="LAZR01021710">
    <property type="protein sequence ID" value="KKL84382.1"/>
    <property type="molecule type" value="Genomic_DNA"/>
</dbReference>
<protein>
    <submittedName>
        <fullName evidence="1">Uncharacterized protein</fullName>
    </submittedName>
</protein>
<feature type="non-terminal residue" evidence="1">
    <location>
        <position position="1"/>
    </location>
</feature>
<evidence type="ECO:0000313" key="1">
    <source>
        <dbReference type="EMBL" id="KKL84382.1"/>
    </source>
</evidence>
<organism evidence="1">
    <name type="scientific">marine sediment metagenome</name>
    <dbReference type="NCBI Taxonomy" id="412755"/>
    <lineage>
        <taxon>unclassified sequences</taxon>
        <taxon>metagenomes</taxon>
        <taxon>ecological metagenomes</taxon>
    </lineage>
</organism>
<accession>A0A0F9IAE3</accession>
<reference evidence="1" key="1">
    <citation type="journal article" date="2015" name="Nature">
        <title>Complex archaea that bridge the gap between prokaryotes and eukaryotes.</title>
        <authorList>
            <person name="Spang A."/>
            <person name="Saw J.H."/>
            <person name="Jorgensen S.L."/>
            <person name="Zaremba-Niedzwiedzka K."/>
            <person name="Martijn J."/>
            <person name="Lind A.E."/>
            <person name="van Eijk R."/>
            <person name="Schleper C."/>
            <person name="Guy L."/>
            <person name="Ettema T.J."/>
        </authorList>
    </citation>
    <scope>NUCLEOTIDE SEQUENCE</scope>
</reference>
<dbReference type="AlphaFoldDB" id="A0A0F9IAE3"/>
<comment type="caution">
    <text evidence="1">The sequence shown here is derived from an EMBL/GenBank/DDBJ whole genome shotgun (WGS) entry which is preliminary data.</text>
</comment>